<reference evidence="2" key="1">
    <citation type="journal article" date="2011" name="Science">
        <title>The plant cell wall-decomposing machinery underlies the functional diversity of forest fungi.</title>
        <authorList>
            <person name="Eastwood D.C."/>
            <person name="Floudas D."/>
            <person name="Binder M."/>
            <person name="Majcherczyk A."/>
            <person name="Schneider P."/>
            <person name="Aerts A."/>
            <person name="Asiegbu F.O."/>
            <person name="Baker S.E."/>
            <person name="Barry K."/>
            <person name="Bendiksby M."/>
            <person name="Blumentritt M."/>
            <person name="Coutinho P.M."/>
            <person name="Cullen D."/>
            <person name="de Vries R.P."/>
            <person name="Gathman A."/>
            <person name="Goodell B."/>
            <person name="Henrissat B."/>
            <person name="Ihrmark K."/>
            <person name="Kauserud H."/>
            <person name="Kohler A."/>
            <person name="LaButti K."/>
            <person name="Lapidus A."/>
            <person name="Lavin J.L."/>
            <person name="Lee Y.-H."/>
            <person name="Lindquist E."/>
            <person name="Lilly W."/>
            <person name="Lucas S."/>
            <person name="Morin E."/>
            <person name="Murat C."/>
            <person name="Oguiza J.A."/>
            <person name="Park J."/>
            <person name="Pisabarro A.G."/>
            <person name="Riley R."/>
            <person name="Rosling A."/>
            <person name="Salamov A."/>
            <person name="Schmidt O."/>
            <person name="Schmutz J."/>
            <person name="Skrede I."/>
            <person name="Stenlid J."/>
            <person name="Wiebenga A."/>
            <person name="Xie X."/>
            <person name="Kuees U."/>
            <person name="Hibbett D.S."/>
            <person name="Hoffmeister D."/>
            <person name="Hoegberg N."/>
            <person name="Martin F."/>
            <person name="Grigoriev I.V."/>
            <person name="Watkinson S.C."/>
        </authorList>
    </citation>
    <scope>NUCLEOTIDE SEQUENCE [LARGE SCALE GENOMIC DNA]</scope>
    <source>
        <strain evidence="2">strain S7.3</strain>
    </source>
</reference>
<feature type="non-terminal residue" evidence="1">
    <location>
        <position position="102"/>
    </location>
</feature>
<dbReference type="OrthoDB" id="3265433at2759"/>
<sequence length="102" mass="12321">YKRAQHAIISLGCQAEILQKYQKLKPDHLKTSTQLMNPNATGLCNTAFPWFWSMDLKGDTFQQTWISEFYWVHWLRAKSLYNRWIEEDILVCLKMKWTVQYF</sequence>
<evidence type="ECO:0000313" key="1">
    <source>
        <dbReference type="EMBL" id="EGN97530.1"/>
    </source>
</evidence>
<protein>
    <submittedName>
        <fullName evidence="1">Uncharacterized protein</fullName>
    </submittedName>
</protein>
<dbReference type="AlphaFoldDB" id="F8Q2W9"/>
<keyword evidence="2" id="KW-1185">Reference proteome</keyword>
<organism evidence="2">
    <name type="scientific">Serpula lacrymans var. lacrymans (strain S7.3)</name>
    <name type="common">Dry rot fungus</name>
    <dbReference type="NCBI Taxonomy" id="936435"/>
    <lineage>
        <taxon>Eukaryota</taxon>
        <taxon>Fungi</taxon>
        <taxon>Dikarya</taxon>
        <taxon>Basidiomycota</taxon>
        <taxon>Agaricomycotina</taxon>
        <taxon>Agaricomycetes</taxon>
        <taxon>Agaricomycetidae</taxon>
        <taxon>Boletales</taxon>
        <taxon>Coniophorineae</taxon>
        <taxon>Serpulaceae</taxon>
        <taxon>Serpula</taxon>
    </lineage>
</organism>
<dbReference type="Proteomes" id="UP000008063">
    <property type="component" value="Unassembled WGS sequence"/>
</dbReference>
<accession>F8Q2W9</accession>
<dbReference type="EMBL" id="GL945482">
    <property type="protein sequence ID" value="EGN97530.1"/>
    <property type="molecule type" value="Genomic_DNA"/>
</dbReference>
<name>F8Q2W9_SERL3</name>
<gene>
    <name evidence="1" type="ORF">SERLA73DRAFT_37957</name>
</gene>
<dbReference type="HOGENOM" id="CLU_003703_9_0_1"/>
<proteinExistence type="predicted"/>
<feature type="non-terminal residue" evidence="1">
    <location>
        <position position="1"/>
    </location>
</feature>
<evidence type="ECO:0000313" key="2">
    <source>
        <dbReference type="Proteomes" id="UP000008063"/>
    </source>
</evidence>
<dbReference type="OMA" id="HWLRAKS"/>
<dbReference type="InParanoid" id="F8Q2W9"/>